<name>W7YAB0_9BACT</name>
<reference evidence="1 2" key="1">
    <citation type="journal article" date="2014" name="Genome Announc.">
        <title>Draft Genome Sequence of Cytophaga fermentans JCM 21142T, a Facultative Anaerobe Isolated from Marine Mud.</title>
        <authorList>
            <person name="Starns D."/>
            <person name="Oshima K."/>
            <person name="Suda W."/>
            <person name="Iino T."/>
            <person name="Yuki M."/>
            <person name="Inoue J."/>
            <person name="Kitamura K."/>
            <person name="Iida T."/>
            <person name="Darby A."/>
            <person name="Hattori M."/>
            <person name="Ohkuma M."/>
        </authorList>
    </citation>
    <scope>NUCLEOTIDE SEQUENCE [LARGE SCALE GENOMIC DNA]</scope>
    <source>
        <strain evidence="1 2">JCM 21142</strain>
    </source>
</reference>
<dbReference type="GO" id="GO:0016740">
    <property type="term" value="F:transferase activity"/>
    <property type="evidence" value="ECO:0007669"/>
    <property type="project" value="UniProtKB-KW"/>
</dbReference>
<dbReference type="InterPro" id="IPR003673">
    <property type="entry name" value="CoA-Trfase_fam_III"/>
</dbReference>
<proteinExistence type="predicted"/>
<dbReference type="InterPro" id="IPR023606">
    <property type="entry name" value="CoA-Trfase_III_dom_1_sf"/>
</dbReference>
<dbReference type="PANTHER" id="PTHR48228">
    <property type="entry name" value="SUCCINYL-COA--D-CITRAMALATE COA-TRANSFERASE"/>
    <property type="match status" value="1"/>
</dbReference>
<gene>
    <name evidence="1" type="ORF">JCM21142_83211</name>
</gene>
<sequence>MIDLSHLYFNPNDALELLNGFSNAFFGFNLRTLKYMNLPLKGITVLEFAQFMAGPSAGLKMADLGARVIKIERPGTGEAGSK</sequence>
<dbReference type="InterPro" id="IPR050509">
    <property type="entry name" value="CoA-transferase_III"/>
</dbReference>
<accession>W7YAB0</accession>
<dbReference type="Proteomes" id="UP000019402">
    <property type="component" value="Unassembled WGS sequence"/>
</dbReference>
<dbReference type="eggNOG" id="COG1804">
    <property type="taxonomic scope" value="Bacteria"/>
</dbReference>
<dbReference type="Pfam" id="PF02515">
    <property type="entry name" value="CoA_transf_3"/>
    <property type="match status" value="1"/>
</dbReference>
<dbReference type="PANTHER" id="PTHR48228:SF5">
    <property type="entry name" value="ALPHA-METHYLACYL-COA RACEMASE"/>
    <property type="match status" value="1"/>
</dbReference>
<evidence type="ECO:0000313" key="1">
    <source>
        <dbReference type="EMBL" id="GAF04503.1"/>
    </source>
</evidence>
<keyword evidence="2" id="KW-1185">Reference proteome</keyword>
<dbReference type="AlphaFoldDB" id="W7YAB0"/>
<comment type="caution">
    <text evidence="1">The sequence shown here is derived from an EMBL/GenBank/DDBJ whole genome shotgun (WGS) entry which is preliminary data.</text>
</comment>
<dbReference type="Gene3D" id="3.40.50.10540">
    <property type="entry name" value="Crotonobetainyl-coa:carnitine coa-transferase, domain 1"/>
    <property type="match status" value="1"/>
</dbReference>
<organism evidence="1 2">
    <name type="scientific">Saccharicrinis fermentans DSM 9555 = JCM 21142</name>
    <dbReference type="NCBI Taxonomy" id="869213"/>
    <lineage>
        <taxon>Bacteria</taxon>
        <taxon>Pseudomonadati</taxon>
        <taxon>Bacteroidota</taxon>
        <taxon>Bacteroidia</taxon>
        <taxon>Marinilabiliales</taxon>
        <taxon>Marinilabiliaceae</taxon>
        <taxon>Saccharicrinis</taxon>
    </lineage>
</organism>
<dbReference type="EMBL" id="BAMD01000047">
    <property type="protein sequence ID" value="GAF04503.1"/>
    <property type="molecule type" value="Genomic_DNA"/>
</dbReference>
<evidence type="ECO:0000313" key="2">
    <source>
        <dbReference type="Proteomes" id="UP000019402"/>
    </source>
</evidence>
<dbReference type="SUPFAM" id="SSF89796">
    <property type="entry name" value="CoA-transferase family III (CaiB/BaiF)"/>
    <property type="match status" value="1"/>
</dbReference>
<keyword evidence="1" id="KW-0808">Transferase</keyword>
<protein>
    <submittedName>
        <fullName evidence="1">Formyl-coenzyme A transferase</fullName>
    </submittedName>
</protein>